<name>A0A3D8GP70_9BACI</name>
<dbReference type="PANTHER" id="PTHR34352:SF1">
    <property type="entry name" value="PROTEIN YHFA"/>
    <property type="match status" value="1"/>
</dbReference>
<keyword evidence="2" id="KW-1185">Reference proteome</keyword>
<gene>
    <name evidence="1" type="ORF">DRW41_15980</name>
</gene>
<dbReference type="Pfam" id="PF02566">
    <property type="entry name" value="OsmC"/>
    <property type="match status" value="1"/>
</dbReference>
<dbReference type="AlphaFoldDB" id="A0A3D8GP70"/>
<dbReference type="InterPro" id="IPR036102">
    <property type="entry name" value="OsmC/Ohrsf"/>
</dbReference>
<dbReference type="InterPro" id="IPR015946">
    <property type="entry name" value="KH_dom-like_a/b"/>
</dbReference>
<evidence type="ECO:0000313" key="1">
    <source>
        <dbReference type="EMBL" id="RDU36081.1"/>
    </source>
</evidence>
<organism evidence="1 2">
    <name type="scientific">Neobacillus piezotolerans</name>
    <dbReference type="NCBI Taxonomy" id="2259171"/>
    <lineage>
        <taxon>Bacteria</taxon>
        <taxon>Bacillati</taxon>
        <taxon>Bacillota</taxon>
        <taxon>Bacilli</taxon>
        <taxon>Bacillales</taxon>
        <taxon>Bacillaceae</taxon>
        <taxon>Neobacillus</taxon>
    </lineage>
</organism>
<protein>
    <submittedName>
        <fullName evidence="1">OsmC family peroxiredoxin</fullName>
    </submittedName>
</protein>
<evidence type="ECO:0000313" key="2">
    <source>
        <dbReference type="Proteomes" id="UP000257144"/>
    </source>
</evidence>
<dbReference type="OrthoDB" id="13625at2"/>
<sequence length="129" mass="14594">MIFKMKEVGFYTDLPYGRLDVSGNEEAGFRPYQLMAASVAVCSGGILRTILEKKRLHIDDIQIKTEVGRNPEKVNRIETIHLHFIIAGRGLEESQIQKALELVGKNCSMAQSVKDSIEIKETFELVNRE</sequence>
<reference evidence="1 2" key="1">
    <citation type="submission" date="2018-07" db="EMBL/GenBank/DDBJ databases">
        <title>Bacillus sp. YLB-04 draft genome sequence.</title>
        <authorList>
            <person name="Yu L."/>
            <person name="Tang X."/>
        </authorList>
    </citation>
    <scope>NUCLEOTIDE SEQUENCE [LARGE SCALE GENOMIC DNA]</scope>
    <source>
        <strain evidence="1 2">YLB-04</strain>
    </source>
</reference>
<dbReference type="Proteomes" id="UP000257144">
    <property type="component" value="Unassembled WGS sequence"/>
</dbReference>
<dbReference type="SUPFAM" id="SSF82784">
    <property type="entry name" value="OsmC-like"/>
    <property type="match status" value="1"/>
</dbReference>
<dbReference type="RefSeq" id="WP_115453009.1">
    <property type="nucleotide sequence ID" value="NZ_QNQT01000007.1"/>
</dbReference>
<dbReference type="EMBL" id="QNQT01000007">
    <property type="protein sequence ID" value="RDU36081.1"/>
    <property type="molecule type" value="Genomic_DNA"/>
</dbReference>
<dbReference type="PANTHER" id="PTHR34352">
    <property type="entry name" value="PROTEIN YHFA"/>
    <property type="match status" value="1"/>
</dbReference>
<dbReference type="InterPro" id="IPR003718">
    <property type="entry name" value="OsmC/Ohr_fam"/>
</dbReference>
<proteinExistence type="predicted"/>
<dbReference type="Gene3D" id="3.30.300.20">
    <property type="match status" value="1"/>
</dbReference>
<comment type="caution">
    <text evidence="1">The sequence shown here is derived from an EMBL/GenBank/DDBJ whole genome shotgun (WGS) entry which is preliminary data.</text>
</comment>
<accession>A0A3D8GP70</accession>